<evidence type="ECO:0000259" key="17">
    <source>
        <dbReference type="Pfam" id="PF04715"/>
    </source>
</evidence>
<comment type="function">
    <text evidence="13 15">Part of a heterotetrameric complex that catalyzes the two-step biosynthesis of anthranilate, an intermediate in the biosynthesis of L-tryptophan. In the first step, the glutamine-binding beta subunit (TrpG) of anthranilate synthase (AS) provides the glutamine amidotransferase activity which generates ammonia as a substrate that, along with chorismate, is used in the second step, catalyzed by the large alpha subunit of AS (TrpE) to produce anthranilate. In the absence of TrpG, TrpE can synthesize anthranilate directly from chorismate and high concentrations of ammonia.</text>
</comment>
<dbReference type="OrthoDB" id="9803598at2"/>
<comment type="catalytic activity">
    <reaction evidence="14 15">
        <text>chorismate + L-glutamine = anthranilate + pyruvate + L-glutamate + H(+)</text>
        <dbReference type="Rhea" id="RHEA:21732"/>
        <dbReference type="ChEBI" id="CHEBI:15361"/>
        <dbReference type="ChEBI" id="CHEBI:15378"/>
        <dbReference type="ChEBI" id="CHEBI:16567"/>
        <dbReference type="ChEBI" id="CHEBI:29748"/>
        <dbReference type="ChEBI" id="CHEBI:29985"/>
        <dbReference type="ChEBI" id="CHEBI:58359"/>
        <dbReference type="EC" id="4.1.3.27"/>
    </reaction>
</comment>
<evidence type="ECO:0000256" key="10">
    <source>
        <dbReference type="ARBA" id="ARBA00022842"/>
    </source>
</evidence>
<keyword evidence="9 15" id="KW-0822">Tryptophan biosynthesis</keyword>
<dbReference type="GO" id="GO:0004049">
    <property type="term" value="F:anthranilate synthase activity"/>
    <property type="evidence" value="ECO:0007669"/>
    <property type="project" value="UniProtKB-EC"/>
</dbReference>
<comment type="cofactor">
    <cofactor evidence="1 15">
        <name>Mg(2+)</name>
        <dbReference type="ChEBI" id="CHEBI:18420"/>
    </cofactor>
</comment>
<dbReference type="SUPFAM" id="SSF56322">
    <property type="entry name" value="ADC synthase"/>
    <property type="match status" value="1"/>
</dbReference>
<keyword evidence="11 15" id="KW-0057">Aromatic amino acid biosynthesis</keyword>
<evidence type="ECO:0000256" key="9">
    <source>
        <dbReference type="ARBA" id="ARBA00022822"/>
    </source>
</evidence>
<evidence type="ECO:0000256" key="3">
    <source>
        <dbReference type="ARBA" id="ARBA00009562"/>
    </source>
</evidence>
<evidence type="ECO:0000256" key="11">
    <source>
        <dbReference type="ARBA" id="ARBA00023141"/>
    </source>
</evidence>
<dbReference type="InterPro" id="IPR015890">
    <property type="entry name" value="Chorismate_C"/>
</dbReference>
<dbReference type="InterPro" id="IPR005801">
    <property type="entry name" value="ADC_synthase"/>
</dbReference>
<organism evidence="18 19">
    <name type="scientific">Niallia nealsonii</name>
    <dbReference type="NCBI Taxonomy" id="115979"/>
    <lineage>
        <taxon>Bacteria</taxon>
        <taxon>Bacillati</taxon>
        <taxon>Bacillota</taxon>
        <taxon>Bacilli</taxon>
        <taxon>Bacillales</taxon>
        <taxon>Bacillaceae</taxon>
        <taxon>Niallia</taxon>
    </lineage>
</organism>
<reference evidence="18 19" key="1">
    <citation type="journal article" date="2003" name="Int. J. Syst. Evol. Microbiol.">
        <title>Bacillus nealsonii sp. nov., isolated from a spacecraft-assembly facility, whose spores are gamma-radiation resistant.</title>
        <authorList>
            <person name="Venkateswaran K."/>
            <person name="Kempf M."/>
            <person name="Chen F."/>
            <person name="Satomi M."/>
            <person name="Nicholson W."/>
            <person name="Kern R."/>
        </authorList>
    </citation>
    <scope>NUCLEOTIDE SEQUENCE [LARGE SCALE GENOMIC DNA]</scope>
    <source>
        <strain evidence="18 19">FO-92</strain>
    </source>
</reference>
<dbReference type="InterPro" id="IPR006805">
    <property type="entry name" value="Anth_synth_I_N"/>
</dbReference>
<keyword evidence="12 15" id="KW-0456">Lyase</keyword>
<evidence type="ECO:0000256" key="13">
    <source>
        <dbReference type="ARBA" id="ARBA00025634"/>
    </source>
</evidence>
<evidence type="ECO:0000256" key="5">
    <source>
        <dbReference type="ARBA" id="ARBA00012266"/>
    </source>
</evidence>
<proteinExistence type="inferred from homology"/>
<comment type="pathway">
    <text evidence="2 15">Amino-acid biosynthesis; L-tryptophan biosynthesis; L-tryptophan from chorismate: step 1/5.</text>
</comment>
<comment type="subunit">
    <text evidence="4 15">Heterotetramer consisting of two non-identical subunits: a beta subunit (TrpG) and a large alpha subunit (TrpE).</text>
</comment>
<dbReference type="NCBIfam" id="TIGR00564">
    <property type="entry name" value="trpE_most"/>
    <property type="match status" value="1"/>
</dbReference>
<dbReference type="UniPathway" id="UPA00035">
    <property type="reaction ID" value="UER00040"/>
</dbReference>
<evidence type="ECO:0000256" key="4">
    <source>
        <dbReference type="ARBA" id="ARBA00011575"/>
    </source>
</evidence>
<evidence type="ECO:0000259" key="16">
    <source>
        <dbReference type="Pfam" id="PF00425"/>
    </source>
</evidence>
<dbReference type="PANTHER" id="PTHR11236:SF48">
    <property type="entry name" value="ISOCHORISMATE SYNTHASE MENF"/>
    <property type="match status" value="1"/>
</dbReference>
<evidence type="ECO:0000256" key="14">
    <source>
        <dbReference type="ARBA" id="ARBA00047683"/>
    </source>
</evidence>
<evidence type="ECO:0000313" key="18">
    <source>
        <dbReference type="EMBL" id="PKG23856.1"/>
    </source>
</evidence>
<dbReference type="InterPro" id="IPR005256">
    <property type="entry name" value="Anth_synth_I_PabB"/>
</dbReference>
<feature type="domain" description="Anthranilate synthase component I N-terminal" evidence="17">
    <location>
        <begin position="16"/>
        <end position="153"/>
    </location>
</feature>
<dbReference type="EC" id="4.1.3.27" evidence="5 15"/>
<evidence type="ECO:0000256" key="15">
    <source>
        <dbReference type="RuleBase" id="RU364045"/>
    </source>
</evidence>
<evidence type="ECO:0000256" key="1">
    <source>
        <dbReference type="ARBA" id="ARBA00001946"/>
    </source>
</evidence>
<dbReference type="InterPro" id="IPR019999">
    <property type="entry name" value="Anth_synth_I-like"/>
</dbReference>
<evidence type="ECO:0000256" key="8">
    <source>
        <dbReference type="ARBA" id="ARBA00022723"/>
    </source>
</evidence>
<keyword evidence="8 15" id="KW-0479">Metal-binding</keyword>
<comment type="similarity">
    <text evidence="3 15">Belongs to the anthranilate synthase component I family.</text>
</comment>
<sequence>MPTKADLLLIEKIAGDTLTPISIYQRIKGKKKFLLESSLKHQNSGRYSIIGSNPAFELIGNGSVSTIIRGNTKEVINEKSLSLVEKLLPKRQVELPFDLPITGGAIGYVGYDNIRQYEDIGPEAKDEIGIPDVHLLFFEDLIIFDHLEQIIYLIATPLSDSTTEKELQDKINKRKEELTTPFVEEKEEVALTSFQPSITKEAFVEKVNKAKEYIRNGDIFQVVPSQRMSAKIEGSPFSYYRGLRIKNQSPYMYFLDFEEYAVVGSSPESLIKAHNGKVITNPIAGTRPRGANVEEDNHLANDLLQDEKELAEHKMLVDLARNDVGKVSHFGSVNVDKYLKVEKYKHVMHLVSEVSGDLKEEYSSVDALVSCLPAGTVSGAPKIRAMQIINELEGVKRGIYSGAVGYFSKNGNMDFALAIRTMVIKGETAYIQAGAGIVYDSVPEKEYEETIHKLKVFLEGQHDFINR</sequence>
<evidence type="ECO:0000256" key="12">
    <source>
        <dbReference type="ARBA" id="ARBA00023239"/>
    </source>
</evidence>
<feature type="domain" description="Chorismate-utilising enzyme C-terminal" evidence="16">
    <location>
        <begin position="200"/>
        <end position="453"/>
    </location>
</feature>
<dbReference type="RefSeq" id="WP_101177086.1">
    <property type="nucleotide sequence ID" value="NZ_PISE01000019.1"/>
</dbReference>
<dbReference type="AlphaFoldDB" id="A0A2N0Z2W9"/>
<keyword evidence="19" id="KW-1185">Reference proteome</keyword>
<evidence type="ECO:0000313" key="19">
    <source>
        <dbReference type="Proteomes" id="UP000233375"/>
    </source>
</evidence>
<evidence type="ECO:0000256" key="2">
    <source>
        <dbReference type="ARBA" id="ARBA00004873"/>
    </source>
</evidence>
<keyword evidence="7 15" id="KW-0028">Amino-acid biosynthesis</keyword>
<comment type="caution">
    <text evidence="18">The sequence shown here is derived from an EMBL/GenBank/DDBJ whole genome shotgun (WGS) entry which is preliminary data.</text>
</comment>
<dbReference type="EMBL" id="PISE01000019">
    <property type="protein sequence ID" value="PKG23856.1"/>
    <property type="molecule type" value="Genomic_DNA"/>
</dbReference>
<name>A0A2N0Z2W9_9BACI</name>
<dbReference type="Pfam" id="PF04715">
    <property type="entry name" value="Anth_synt_I_N"/>
    <property type="match status" value="1"/>
</dbReference>
<dbReference type="Gene3D" id="3.60.120.10">
    <property type="entry name" value="Anthranilate synthase"/>
    <property type="match status" value="1"/>
</dbReference>
<evidence type="ECO:0000256" key="6">
    <source>
        <dbReference type="ARBA" id="ARBA00020653"/>
    </source>
</evidence>
<protein>
    <recommendedName>
        <fullName evidence="6 15">Anthranilate synthase component 1</fullName>
        <ecNumber evidence="5 15">4.1.3.27</ecNumber>
    </recommendedName>
</protein>
<dbReference type="Proteomes" id="UP000233375">
    <property type="component" value="Unassembled WGS sequence"/>
</dbReference>
<accession>A0A2N0Z2W9</accession>
<dbReference type="PRINTS" id="PR00095">
    <property type="entry name" value="ANTSNTHASEI"/>
</dbReference>
<dbReference type="Pfam" id="PF00425">
    <property type="entry name" value="Chorismate_bind"/>
    <property type="match status" value="1"/>
</dbReference>
<gene>
    <name evidence="15" type="primary">trpE</name>
    <name evidence="18" type="ORF">CWS01_09910</name>
</gene>
<keyword evidence="10 15" id="KW-0460">Magnesium</keyword>
<evidence type="ECO:0000256" key="7">
    <source>
        <dbReference type="ARBA" id="ARBA00022605"/>
    </source>
</evidence>
<dbReference type="GO" id="GO:0000162">
    <property type="term" value="P:L-tryptophan biosynthetic process"/>
    <property type="evidence" value="ECO:0007669"/>
    <property type="project" value="UniProtKB-UniPathway"/>
</dbReference>
<dbReference type="PANTHER" id="PTHR11236">
    <property type="entry name" value="AMINOBENZOATE/ANTHRANILATE SYNTHASE"/>
    <property type="match status" value="1"/>
</dbReference>
<dbReference type="GO" id="GO:0046872">
    <property type="term" value="F:metal ion binding"/>
    <property type="evidence" value="ECO:0007669"/>
    <property type="project" value="UniProtKB-KW"/>
</dbReference>